<evidence type="ECO:0000256" key="1">
    <source>
        <dbReference type="RuleBase" id="RU000363"/>
    </source>
</evidence>
<dbReference type="PANTHER" id="PTHR43976:SF9">
    <property type="entry name" value="OXIDOREDUCTASE"/>
    <property type="match status" value="1"/>
</dbReference>
<dbReference type="PRINTS" id="PR00080">
    <property type="entry name" value="SDRFAMILY"/>
</dbReference>
<dbReference type="InterPro" id="IPR036291">
    <property type="entry name" value="NAD(P)-bd_dom_sf"/>
</dbReference>
<evidence type="ECO:0000259" key="2">
    <source>
        <dbReference type="SMART" id="SM00822"/>
    </source>
</evidence>
<evidence type="ECO:0000313" key="4">
    <source>
        <dbReference type="Proteomes" id="UP001183176"/>
    </source>
</evidence>
<keyword evidence="4" id="KW-1185">Reference proteome</keyword>
<gene>
    <name evidence="3" type="ORF">RM423_19905</name>
</gene>
<dbReference type="RefSeq" id="WP_311424791.1">
    <property type="nucleotide sequence ID" value="NZ_JAVREH010000046.1"/>
</dbReference>
<dbReference type="Proteomes" id="UP001183176">
    <property type="component" value="Unassembled WGS sequence"/>
</dbReference>
<dbReference type="Pfam" id="PF00106">
    <property type="entry name" value="adh_short"/>
    <property type="match status" value="1"/>
</dbReference>
<proteinExistence type="inferred from homology"/>
<dbReference type="InterPro" id="IPR051911">
    <property type="entry name" value="SDR_oxidoreductase"/>
</dbReference>
<dbReference type="SMART" id="SM00822">
    <property type="entry name" value="PKS_KR"/>
    <property type="match status" value="1"/>
</dbReference>
<comment type="similarity">
    <text evidence="1">Belongs to the short-chain dehydrogenases/reductases (SDR) family.</text>
</comment>
<accession>A0ABU2JFX6</accession>
<dbReference type="PRINTS" id="PR00081">
    <property type="entry name" value="GDHRDH"/>
</dbReference>
<organism evidence="3 4">
    <name type="scientific">Jatrophihabitans lederbergiae</name>
    <dbReference type="NCBI Taxonomy" id="3075547"/>
    <lineage>
        <taxon>Bacteria</taxon>
        <taxon>Bacillati</taxon>
        <taxon>Actinomycetota</taxon>
        <taxon>Actinomycetes</taxon>
        <taxon>Jatrophihabitantales</taxon>
        <taxon>Jatrophihabitantaceae</taxon>
        <taxon>Jatrophihabitans</taxon>
    </lineage>
</organism>
<dbReference type="EMBL" id="JAVREH010000046">
    <property type="protein sequence ID" value="MDT0263646.1"/>
    <property type="molecule type" value="Genomic_DNA"/>
</dbReference>
<comment type="caution">
    <text evidence="3">The sequence shown here is derived from an EMBL/GenBank/DDBJ whole genome shotgun (WGS) entry which is preliminary data.</text>
</comment>
<dbReference type="InterPro" id="IPR002347">
    <property type="entry name" value="SDR_fam"/>
</dbReference>
<sequence length="308" mass="32669">MSISIHDSPRQVVVVTGAGSGLGQAVAEKLALAGHIVYAGMRGIASRSAERAATALQFGTDNQVTLRPLELDVLSDTGCRAAIDQVVFEQGRVDVLVNNAGMLMSGVAEAFTPEQFLTILDTNAVSWLRMNRAVLPVMRRQKAGTLVYVSSTTTHIAEPFMATYIASKAAGEAFAESIGFEVSQFGIDTIILVPGAFTQGTQHFAHSNPPAEPAVAAQYGDAAETVTDIPARLEAIDVARQGHPADVASVGDALVEVLGQPRGTRPRRVIVDAQHKGVQDIDAVRTERQRAFFTALGIDHLIDVPAHP</sequence>
<name>A0ABU2JFX6_9ACTN</name>
<reference evidence="4" key="1">
    <citation type="submission" date="2023-07" db="EMBL/GenBank/DDBJ databases">
        <title>30 novel species of actinomycetes from the DSMZ collection.</title>
        <authorList>
            <person name="Nouioui I."/>
        </authorList>
    </citation>
    <scope>NUCLEOTIDE SEQUENCE [LARGE SCALE GENOMIC DNA]</scope>
    <source>
        <strain evidence="4">DSM 44399</strain>
    </source>
</reference>
<dbReference type="Gene3D" id="3.40.50.720">
    <property type="entry name" value="NAD(P)-binding Rossmann-like Domain"/>
    <property type="match status" value="1"/>
</dbReference>
<dbReference type="PANTHER" id="PTHR43976">
    <property type="entry name" value="SHORT CHAIN DEHYDROGENASE"/>
    <property type="match status" value="1"/>
</dbReference>
<evidence type="ECO:0000313" key="3">
    <source>
        <dbReference type="EMBL" id="MDT0263646.1"/>
    </source>
</evidence>
<feature type="domain" description="Ketoreductase" evidence="2">
    <location>
        <begin position="11"/>
        <end position="193"/>
    </location>
</feature>
<dbReference type="SUPFAM" id="SSF51735">
    <property type="entry name" value="NAD(P)-binding Rossmann-fold domains"/>
    <property type="match status" value="1"/>
</dbReference>
<protein>
    <submittedName>
        <fullName evidence="3">SDR family NAD(P)-dependent oxidoreductase</fullName>
    </submittedName>
</protein>
<dbReference type="InterPro" id="IPR057326">
    <property type="entry name" value="KR_dom"/>
</dbReference>